<dbReference type="Proteomes" id="UP001056120">
    <property type="component" value="Linkage Group LG28"/>
</dbReference>
<reference evidence="2" key="1">
    <citation type="journal article" date="2022" name="Mol. Ecol. Resour.">
        <title>The genomes of chicory, endive, great burdock and yacon provide insights into Asteraceae palaeo-polyploidization history and plant inulin production.</title>
        <authorList>
            <person name="Fan W."/>
            <person name="Wang S."/>
            <person name="Wang H."/>
            <person name="Wang A."/>
            <person name="Jiang F."/>
            <person name="Liu H."/>
            <person name="Zhao H."/>
            <person name="Xu D."/>
            <person name="Zhang Y."/>
        </authorList>
    </citation>
    <scope>NUCLEOTIDE SEQUENCE [LARGE SCALE GENOMIC DNA]</scope>
    <source>
        <strain evidence="2">cv. Yunnan</strain>
    </source>
</reference>
<organism evidence="1 2">
    <name type="scientific">Smallanthus sonchifolius</name>
    <dbReference type="NCBI Taxonomy" id="185202"/>
    <lineage>
        <taxon>Eukaryota</taxon>
        <taxon>Viridiplantae</taxon>
        <taxon>Streptophyta</taxon>
        <taxon>Embryophyta</taxon>
        <taxon>Tracheophyta</taxon>
        <taxon>Spermatophyta</taxon>
        <taxon>Magnoliopsida</taxon>
        <taxon>eudicotyledons</taxon>
        <taxon>Gunneridae</taxon>
        <taxon>Pentapetalae</taxon>
        <taxon>asterids</taxon>
        <taxon>campanulids</taxon>
        <taxon>Asterales</taxon>
        <taxon>Asteraceae</taxon>
        <taxon>Asteroideae</taxon>
        <taxon>Heliantheae alliance</taxon>
        <taxon>Millerieae</taxon>
        <taxon>Smallanthus</taxon>
    </lineage>
</organism>
<reference evidence="1 2" key="2">
    <citation type="journal article" date="2022" name="Mol. Ecol. Resour.">
        <title>The genomes of chicory, endive, great burdock and yacon provide insights into Asteraceae paleo-polyploidization history and plant inulin production.</title>
        <authorList>
            <person name="Fan W."/>
            <person name="Wang S."/>
            <person name="Wang H."/>
            <person name="Wang A."/>
            <person name="Jiang F."/>
            <person name="Liu H."/>
            <person name="Zhao H."/>
            <person name="Xu D."/>
            <person name="Zhang Y."/>
        </authorList>
    </citation>
    <scope>NUCLEOTIDE SEQUENCE [LARGE SCALE GENOMIC DNA]</scope>
    <source>
        <strain evidence="2">cv. Yunnan</strain>
        <tissue evidence="1">Leaves</tissue>
    </source>
</reference>
<protein>
    <submittedName>
        <fullName evidence="1">Uncharacterized protein</fullName>
    </submittedName>
</protein>
<keyword evidence="2" id="KW-1185">Reference proteome</keyword>
<name>A0ACB8YEN8_9ASTR</name>
<accession>A0ACB8YEN8</accession>
<sequence>MVLQAEPSFKVKFAIGRQDPKSKTGRHKKRNLKREKKEQRLMTEHMGVSEREENEKRLTEHMVESLGLSGMVESPGVDLCGRDTMVGEPGVSDLDPIQTEYAAERRKKEKREEEKQQKKEGKNKNTKNLVNMSFQLLSLLRF</sequence>
<comment type="caution">
    <text evidence="1">The sequence shown here is derived from an EMBL/GenBank/DDBJ whole genome shotgun (WGS) entry which is preliminary data.</text>
</comment>
<dbReference type="EMBL" id="CM042045">
    <property type="protein sequence ID" value="KAI3683714.1"/>
    <property type="molecule type" value="Genomic_DNA"/>
</dbReference>
<evidence type="ECO:0000313" key="2">
    <source>
        <dbReference type="Proteomes" id="UP001056120"/>
    </source>
</evidence>
<proteinExistence type="predicted"/>
<gene>
    <name evidence="1" type="ORF">L1987_84227</name>
</gene>
<evidence type="ECO:0000313" key="1">
    <source>
        <dbReference type="EMBL" id="KAI3683714.1"/>
    </source>
</evidence>